<protein>
    <recommendedName>
        <fullName evidence="6">Large ribosomal subunit protein mL53</fullName>
    </recommendedName>
</protein>
<keyword evidence="3 7" id="KW-0689">Ribosomal protein</keyword>
<dbReference type="EMBL" id="ML977317">
    <property type="protein sequence ID" value="KAF2118550.1"/>
    <property type="molecule type" value="Genomic_DNA"/>
</dbReference>
<evidence type="ECO:0000256" key="6">
    <source>
        <dbReference type="ARBA" id="ARBA00035180"/>
    </source>
</evidence>
<keyword evidence="4" id="KW-0496">Mitochondrion</keyword>
<dbReference type="PANTHER" id="PTHR28236:SF1">
    <property type="entry name" value="LARGE RIBOSOMAL SUBUNIT PROTEIN ML53"/>
    <property type="match status" value="1"/>
</dbReference>
<sequence>MITRFLTNVNLRFNPFSPRSKSARLFLSLIPPGARANGLLIQSKMLPRASKEPATLEIKFKDGKQMHLDLDKMRITEVTEELDRHSRTLARKEELTGN</sequence>
<dbReference type="InterPro" id="IPR042776">
    <property type="entry name" value="Ribosomal_mL53_fung"/>
</dbReference>
<dbReference type="GO" id="GO:0003735">
    <property type="term" value="F:structural constituent of ribosome"/>
    <property type="evidence" value="ECO:0007669"/>
    <property type="project" value="TreeGrafter"/>
</dbReference>
<evidence type="ECO:0000313" key="7">
    <source>
        <dbReference type="EMBL" id="KAF2118550.1"/>
    </source>
</evidence>
<accession>A0A6A5ZGC5</accession>
<gene>
    <name evidence="7" type="ORF">BDV96DRAFT_570149</name>
</gene>
<dbReference type="OrthoDB" id="4136894at2759"/>
<evidence type="ECO:0000256" key="4">
    <source>
        <dbReference type="ARBA" id="ARBA00023128"/>
    </source>
</evidence>
<comment type="subcellular location">
    <subcellularLocation>
        <location evidence="1">Mitochondrion</location>
    </subcellularLocation>
</comment>
<keyword evidence="8" id="KW-1185">Reference proteome</keyword>
<keyword evidence="5" id="KW-0687">Ribonucleoprotein</keyword>
<dbReference type="PANTHER" id="PTHR28236">
    <property type="entry name" value="54S RIBOSOMAL PROTEIN L44, MITOCHONDRIAL"/>
    <property type="match status" value="1"/>
</dbReference>
<organism evidence="7 8">
    <name type="scientific">Lophiotrema nucula</name>
    <dbReference type="NCBI Taxonomy" id="690887"/>
    <lineage>
        <taxon>Eukaryota</taxon>
        <taxon>Fungi</taxon>
        <taxon>Dikarya</taxon>
        <taxon>Ascomycota</taxon>
        <taxon>Pezizomycotina</taxon>
        <taxon>Dothideomycetes</taxon>
        <taxon>Pleosporomycetidae</taxon>
        <taxon>Pleosporales</taxon>
        <taxon>Lophiotremataceae</taxon>
        <taxon>Lophiotrema</taxon>
    </lineage>
</organism>
<evidence type="ECO:0000256" key="5">
    <source>
        <dbReference type="ARBA" id="ARBA00023274"/>
    </source>
</evidence>
<evidence type="ECO:0000256" key="2">
    <source>
        <dbReference type="ARBA" id="ARBA00005557"/>
    </source>
</evidence>
<dbReference type="InterPro" id="IPR019716">
    <property type="entry name" value="Ribosomal_mL53"/>
</dbReference>
<evidence type="ECO:0000313" key="8">
    <source>
        <dbReference type="Proteomes" id="UP000799770"/>
    </source>
</evidence>
<name>A0A6A5ZGC5_9PLEO</name>
<dbReference type="FunFam" id="3.40.30.10:FF:000260">
    <property type="entry name" value="Mitochondrial ribosomal protein L44"/>
    <property type="match status" value="1"/>
</dbReference>
<comment type="similarity">
    <text evidence="2">Belongs to the mitochondrion-specific ribosomal protein mL53 family.</text>
</comment>
<dbReference type="Gene3D" id="3.40.30.10">
    <property type="entry name" value="Glutaredoxin"/>
    <property type="match status" value="1"/>
</dbReference>
<proteinExistence type="inferred from homology"/>
<dbReference type="GO" id="GO:0005762">
    <property type="term" value="C:mitochondrial large ribosomal subunit"/>
    <property type="evidence" value="ECO:0007669"/>
    <property type="project" value="TreeGrafter"/>
</dbReference>
<dbReference type="Pfam" id="PF10780">
    <property type="entry name" value="MRP_L53"/>
    <property type="match status" value="1"/>
</dbReference>
<reference evidence="7" key="1">
    <citation type="journal article" date="2020" name="Stud. Mycol.">
        <title>101 Dothideomycetes genomes: a test case for predicting lifestyles and emergence of pathogens.</title>
        <authorList>
            <person name="Haridas S."/>
            <person name="Albert R."/>
            <person name="Binder M."/>
            <person name="Bloem J."/>
            <person name="Labutti K."/>
            <person name="Salamov A."/>
            <person name="Andreopoulos B."/>
            <person name="Baker S."/>
            <person name="Barry K."/>
            <person name="Bills G."/>
            <person name="Bluhm B."/>
            <person name="Cannon C."/>
            <person name="Castanera R."/>
            <person name="Culley D."/>
            <person name="Daum C."/>
            <person name="Ezra D."/>
            <person name="Gonzalez J."/>
            <person name="Henrissat B."/>
            <person name="Kuo A."/>
            <person name="Liang C."/>
            <person name="Lipzen A."/>
            <person name="Lutzoni F."/>
            <person name="Magnuson J."/>
            <person name="Mondo S."/>
            <person name="Nolan M."/>
            <person name="Ohm R."/>
            <person name="Pangilinan J."/>
            <person name="Park H.-J."/>
            <person name="Ramirez L."/>
            <person name="Alfaro M."/>
            <person name="Sun H."/>
            <person name="Tritt A."/>
            <person name="Yoshinaga Y."/>
            <person name="Zwiers L.-H."/>
            <person name="Turgeon B."/>
            <person name="Goodwin S."/>
            <person name="Spatafora J."/>
            <person name="Crous P."/>
            <person name="Grigoriev I."/>
        </authorList>
    </citation>
    <scope>NUCLEOTIDE SEQUENCE</scope>
    <source>
        <strain evidence="7">CBS 627.86</strain>
    </source>
</reference>
<dbReference type="Proteomes" id="UP000799770">
    <property type="component" value="Unassembled WGS sequence"/>
</dbReference>
<evidence type="ECO:0000256" key="1">
    <source>
        <dbReference type="ARBA" id="ARBA00004173"/>
    </source>
</evidence>
<evidence type="ECO:0000256" key="3">
    <source>
        <dbReference type="ARBA" id="ARBA00022980"/>
    </source>
</evidence>
<dbReference type="AlphaFoldDB" id="A0A6A5ZGC5"/>